<keyword evidence="6" id="KW-0282">Flagellum</keyword>
<dbReference type="RefSeq" id="WP_094325166.1">
    <property type="nucleotide sequence ID" value="NZ_CP022347.1"/>
</dbReference>
<evidence type="ECO:0000313" key="7">
    <source>
        <dbReference type="Proteomes" id="UP000201169"/>
    </source>
</evidence>
<dbReference type="InterPro" id="IPR001029">
    <property type="entry name" value="Flagellin_N"/>
</dbReference>
<dbReference type="GO" id="GO:0009288">
    <property type="term" value="C:bacterial-type flagellum"/>
    <property type="evidence" value="ECO:0007669"/>
    <property type="project" value="UniProtKB-SubCell"/>
</dbReference>
<keyword evidence="3" id="KW-0964">Secreted</keyword>
<dbReference type="GO" id="GO:0005198">
    <property type="term" value="F:structural molecule activity"/>
    <property type="evidence" value="ECO:0007669"/>
    <property type="project" value="UniProtKB-UniRule"/>
</dbReference>
<organism evidence="6 7">
    <name type="scientific">Campylobacter avium LMG 24591</name>
    <dbReference type="NCBI Taxonomy" id="522484"/>
    <lineage>
        <taxon>Bacteria</taxon>
        <taxon>Pseudomonadati</taxon>
        <taxon>Campylobacterota</taxon>
        <taxon>Epsilonproteobacteria</taxon>
        <taxon>Campylobacterales</taxon>
        <taxon>Campylobacteraceae</taxon>
        <taxon>Campylobacter</taxon>
    </lineage>
</organism>
<sequence length="745" mass="81766">MRVTNNMNAYNSLTSVQSGMNTFYKINQQLNSGYQISNSYEGANTYIDSARLEYEIQTLEQVEKAASMASEMMKNTDSALEQMVSLISQFQVKVTQAVNATQSQTSREAIAKELTRIKEEIVNLANTSVNGQYLFSGSLTNTKPFDIYGNYFGNQEDLNIVTGDRTTNSYNIPGYDLFFKPDNDFYKQITTNVSFTDNRYNLVDNPDKTRYLTASDSFKNLVGLNYFEDNAWLDPKKHFEDEPLDLPPTVLYVQGKRPDGTSFKSSVLVEPDDTLQSMFDKIGAVYGNTSTNKVVDISINESGQIQIKDLKQGNNSLDFHAVAFTPQFESEEQYHDVLESLENQGNTLEDLTNAIMQEALNASGGDITNLNPPVTVGIDGVNYEFGLSSTEFISGNMTDTDGNQINGADYDNVFFERDGNKVYGNVSQIIQASGEYASESTKLSEVSGTSLENTVLNLTVNSKGGNTYEVSVDLGNSTVSYTNAAGQVVSFPIMQTDPLTGNSGIVTPSNEISYKQLNDIIGLFASDQVPTTSINAVNNQINAADYQTYQTALQDSKSTVEVNLDYKGRITVTDRLSTGTNIGVAIHDSNSTQFAQPPFSTTANVTEGASLSFNANNALIIDEPHVDFIKDLDNMIEAVSKGYIRADANSEDPRNTGMQGALARLDHLGEHLRKQRTIIGADAAAVEKTADRATMLKLNVKEIRSGVIDIDLAAVLTNMMQTQINYQAALKATSTMSQLSLLNYM</sequence>
<accession>A0A222MX56</accession>
<feature type="domain" description="Flagellin C-terminal" evidence="5">
    <location>
        <begin position="666"/>
        <end position="745"/>
    </location>
</feature>
<dbReference type="SUPFAM" id="SSF64518">
    <property type="entry name" value="Phase 1 flagellin"/>
    <property type="match status" value="1"/>
</dbReference>
<keyword evidence="7" id="KW-1185">Reference proteome</keyword>
<comment type="subcellular location">
    <subcellularLocation>
        <location evidence="3">Secreted</location>
    </subcellularLocation>
    <subcellularLocation>
        <location evidence="3">Bacterial flagellum</location>
    </subcellularLocation>
</comment>
<dbReference type="AlphaFoldDB" id="A0A222MX56"/>
<dbReference type="PANTHER" id="PTHR42792:SF1">
    <property type="entry name" value="FLAGELLAR HOOK-ASSOCIATED PROTEIN 3"/>
    <property type="match status" value="1"/>
</dbReference>
<dbReference type="PANTHER" id="PTHR42792">
    <property type="entry name" value="FLAGELLIN"/>
    <property type="match status" value="1"/>
</dbReference>
<dbReference type="KEGG" id="cavi:CAV_0735"/>
<dbReference type="Gene3D" id="1.20.1330.10">
    <property type="entry name" value="f41 fragment of flagellin, N-terminal domain"/>
    <property type="match status" value="2"/>
</dbReference>
<evidence type="ECO:0000256" key="1">
    <source>
        <dbReference type="ARBA" id="ARBA00005709"/>
    </source>
</evidence>
<comment type="similarity">
    <text evidence="1 3">Belongs to the bacterial flagellin family.</text>
</comment>
<protein>
    <recommendedName>
        <fullName evidence="3">Flagellin</fullName>
    </recommendedName>
</protein>
<dbReference type="OrthoDB" id="9758307at2"/>
<dbReference type="Proteomes" id="UP000201169">
    <property type="component" value="Chromosome"/>
</dbReference>
<reference evidence="6 7" key="1">
    <citation type="submission" date="2017-07" db="EMBL/GenBank/DDBJ databases">
        <title>Analysis of two Campylobacter avium genomes and identification of a novel hippuricase gene.</title>
        <authorList>
            <person name="Miller W.G."/>
            <person name="Chapman M.H."/>
            <person name="Yee E."/>
            <person name="Revez J."/>
            <person name="Bono J.L."/>
            <person name="Rossi M."/>
        </authorList>
    </citation>
    <scope>NUCLEOTIDE SEQUENCE [LARGE SCALE GENOMIC DNA]</scope>
    <source>
        <strain evidence="6 7">LMG 24591</strain>
    </source>
</reference>
<keyword evidence="2 3" id="KW-0975">Bacterial flagellum</keyword>
<feature type="domain" description="Flagellin N-terminal" evidence="4">
    <location>
        <begin position="4"/>
        <end position="139"/>
    </location>
</feature>
<keyword evidence="6" id="KW-0966">Cell projection</keyword>
<keyword evidence="6" id="KW-0969">Cilium</keyword>
<dbReference type="InterPro" id="IPR001492">
    <property type="entry name" value="Flagellin"/>
</dbReference>
<evidence type="ECO:0000259" key="4">
    <source>
        <dbReference type="Pfam" id="PF00669"/>
    </source>
</evidence>
<dbReference type="InterPro" id="IPR046358">
    <property type="entry name" value="Flagellin_C"/>
</dbReference>
<evidence type="ECO:0000259" key="5">
    <source>
        <dbReference type="Pfam" id="PF00700"/>
    </source>
</evidence>
<evidence type="ECO:0000256" key="3">
    <source>
        <dbReference type="RuleBase" id="RU362073"/>
    </source>
</evidence>
<dbReference type="EMBL" id="CP022347">
    <property type="protein sequence ID" value="ASQ30401.1"/>
    <property type="molecule type" value="Genomic_DNA"/>
</dbReference>
<dbReference type="NCBIfam" id="NF011282">
    <property type="entry name" value="PRK14692.1"/>
    <property type="match status" value="1"/>
</dbReference>
<evidence type="ECO:0000256" key="2">
    <source>
        <dbReference type="ARBA" id="ARBA00023143"/>
    </source>
</evidence>
<dbReference type="Pfam" id="PF00669">
    <property type="entry name" value="Flagellin_N"/>
    <property type="match status" value="1"/>
</dbReference>
<dbReference type="Pfam" id="PF00700">
    <property type="entry name" value="Flagellin_C"/>
    <property type="match status" value="1"/>
</dbReference>
<evidence type="ECO:0000313" key="6">
    <source>
        <dbReference type="EMBL" id="ASQ30401.1"/>
    </source>
</evidence>
<gene>
    <name evidence="6" type="primary">flgL</name>
    <name evidence="6" type="ORF">CAV_0735</name>
</gene>
<dbReference type="GO" id="GO:0005576">
    <property type="term" value="C:extracellular region"/>
    <property type="evidence" value="ECO:0007669"/>
    <property type="project" value="UniProtKB-SubCell"/>
</dbReference>
<comment type="function">
    <text evidence="3">Flagellin is the subunit protein which polymerizes to form the filaments of bacterial flagella.</text>
</comment>
<name>A0A222MX56_9BACT</name>
<proteinExistence type="inferred from homology"/>